<dbReference type="RefSeq" id="WP_130345984.1">
    <property type="nucleotide sequence ID" value="NZ_SGWQ01000007.1"/>
</dbReference>
<dbReference type="OrthoDB" id="2253662at2"/>
<accession>A0A4Q7KIW0</accession>
<sequence length="67" mass="7605">MRPRNRRTIAVTLTQEEITLRLPAGMPTPAVCTHIDARGDRLPADYRDGLPRPANPLRQWEFVVLAI</sequence>
<proteinExistence type="predicted"/>
<name>A0A4Q7KIW0_9PSEU</name>
<dbReference type="Proteomes" id="UP000294257">
    <property type="component" value="Unassembled WGS sequence"/>
</dbReference>
<organism evidence="1 2">
    <name type="scientific">Herbihabitans rhizosphaerae</name>
    <dbReference type="NCBI Taxonomy" id="1872711"/>
    <lineage>
        <taxon>Bacteria</taxon>
        <taxon>Bacillati</taxon>
        <taxon>Actinomycetota</taxon>
        <taxon>Actinomycetes</taxon>
        <taxon>Pseudonocardiales</taxon>
        <taxon>Pseudonocardiaceae</taxon>
        <taxon>Herbihabitans</taxon>
    </lineage>
</organism>
<comment type="caution">
    <text evidence="1">The sequence shown here is derived from an EMBL/GenBank/DDBJ whole genome shotgun (WGS) entry which is preliminary data.</text>
</comment>
<keyword evidence="2" id="KW-1185">Reference proteome</keyword>
<reference evidence="1 2" key="1">
    <citation type="submission" date="2019-02" db="EMBL/GenBank/DDBJ databases">
        <title>Genomic Encyclopedia of Type Strains, Phase IV (KMG-IV): sequencing the most valuable type-strain genomes for metagenomic binning, comparative biology and taxonomic classification.</title>
        <authorList>
            <person name="Goeker M."/>
        </authorList>
    </citation>
    <scope>NUCLEOTIDE SEQUENCE [LARGE SCALE GENOMIC DNA]</scope>
    <source>
        <strain evidence="1 2">DSM 101727</strain>
    </source>
</reference>
<evidence type="ECO:0000313" key="1">
    <source>
        <dbReference type="EMBL" id="RZS36498.1"/>
    </source>
</evidence>
<protein>
    <submittedName>
        <fullName evidence="1">Uncharacterized protein</fullName>
    </submittedName>
</protein>
<dbReference type="AlphaFoldDB" id="A0A4Q7KIW0"/>
<dbReference type="EMBL" id="SGWQ01000007">
    <property type="protein sequence ID" value="RZS36498.1"/>
    <property type="molecule type" value="Genomic_DNA"/>
</dbReference>
<evidence type="ECO:0000313" key="2">
    <source>
        <dbReference type="Proteomes" id="UP000294257"/>
    </source>
</evidence>
<gene>
    <name evidence="1" type="ORF">EV193_107179</name>
</gene>